<keyword evidence="3" id="KW-0677">Repeat</keyword>
<dbReference type="InterPro" id="IPR056277">
    <property type="entry name" value="PPIase_AIP"/>
</dbReference>
<evidence type="ECO:0000256" key="3">
    <source>
        <dbReference type="ARBA" id="ARBA00022737"/>
    </source>
</evidence>
<dbReference type="Pfam" id="PF07719">
    <property type="entry name" value="TPR_2"/>
    <property type="match status" value="1"/>
</dbReference>
<accession>A0A1B0GPK5</accession>
<protein>
    <recommendedName>
        <fullName evidence="5">AIP/AIPL N-terminal FKBP-type PPIase domain-containing protein</fullName>
    </recommendedName>
</protein>
<dbReference type="InterPro" id="IPR046357">
    <property type="entry name" value="PPIase_dom_sf"/>
</dbReference>
<dbReference type="FunFam" id="1.25.40.10:FF:000052">
    <property type="entry name" value="Aryl-hydrocarbon-interacting protein-like 1"/>
    <property type="match status" value="1"/>
</dbReference>
<sequence>MDEALIKKECLHPGNAFVQMTPGTRVNFHYQTKRCSDGKVLDDSRKDKKPMELVLGKQFKLEVWEVIVQKMAVNEVAKFTVDKSLVPQYPFIAKTIRDARQPAEKRKHCCGMTLQNEGLGYEDLDELFKNPCDLEFTFELLSVELPENYEKESWQLSEDEKVKSVAVLREKGNQHFKDGNLDQAMSSYTQALGMLEQLMLREKPEDEEWMELFGMKKPLLLNYSQCKLTVKDFYPAIEHCTEVLKYDPDNVKALYRRAKGHLGAWNLDKAKEDFKRAAELDPSLKAAVTKELKHIDELQKSKDDADKERYKNLFH</sequence>
<dbReference type="SMART" id="SM00028">
    <property type="entry name" value="TPR"/>
    <property type="match status" value="3"/>
</dbReference>
<feature type="domain" description="AIP/AIPL N-terminal FKBP-type PPIase" evidence="5">
    <location>
        <begin position="10"/>
        <end position="141"/>
    </location>
</feature>
<evidence type="ECO:0000313" key="6">
    <source>
        <dbReference type="EnsemblMetazoa" id="PPAI007198-PA"/>
    </source>
</evidence>
<evidence type="ECO:0000256" key="1">
    <source>
        <dbReference type="ARBA" id="ARBA00004496"/>
    </source>
</evidence>
<evidence type="ECO:0000256" key="4">
    <source>
        <dbReference type="ARBA" id="ARBA00022803"/>
    </source>
</evidence>
<comment type="subcellular location">
    <subcellularLocation>
        <location evidence="1">Cytoplasm</location>
    </subcellularLocation>
</comment>
<dbReference type="InterPro" id="IPR019734">
    <property type="entry name" value="TPR_rpt"/>
</dbReference>
<dbReference type="Gene3D" id="1.25.40.10">
    <property type="entry name" value="Tetratricopeptide repeat domain"/>
    <property type="match status" value="1"/>
</dbReference>
<dbReference type="Pfam" id="PF23322">
    <property type="entry name" value="PPIase_AIP"/>
    <property type="match status" value="1"/>
</dbReference>
<evidence type="ECO:0000259" key="5">
    <source>
        <dbReference type="Pfam" id="PF23322"/>
    </source>
</evidence>
<keyword evidence="2" id="KW-0963">Cytoplasm</keyword>
<dbReference type="VEuPathDB" id="VectorBase:PPAI007198"/>
<dbReference type="SUPFAM" id="SSF48452">
    <property type="entry name" value="TPR-like"/>
    <property type="match status" value="1"/>
</dbReference>
<proteinExistence type="predicted"/>
<dbReference type="GO" id="GO:0005737">
    <property type="term" value="C:cytoplasm"/>
    <property type="evidence" value="ECO:0007669"/>
    <property type="project" value="UniProtKB-SubCell"/>
</dbReference>
<dbReference type="EMBL" id="AJVK01059770">
    <property type="status" value="NOT_ANNOTATED_CDS"/>
    <property type="molecule type" value="Genomic_DNA"/>
</dbReference>
<dbReference type="EnsemblMetazoa" id="PPAI007198-RA">
    <property type="protein sequence ID" value="PPAI007198-PA"/>
    <property type="gene ID" value="PPAI007198"/>
</dbReference>
<keyword evidence="4" id="KW-0802">TPR repeat</keyword>
<dbReference type="VEuPathDB" id="VectorBase:PPAPM1_004096"/>
<dbReference type="Proteomes" id="UP000092462">
    <property type="component" value="Unassembled WGS sequence"/>
</dbReference>
<dbReference type="InterPro" id="IPR039663">
    <property type="entry name" value="AIP/AIPL1/TTC9"/>
</dbReference>
<dbReference type="InterPro" id="IPR011990">
    <property type="entry name" value="TPR-like_helical_dom_sf"/>
</dbReference>
<name>A0A1B0GPK5_PHLPP</name>
<organism evidence="6 7">
    <name type="scientific">Phlebotomus papatasi</name>
    <name type="common">Sandfly</name>
    <dbReference type="NCBI Taxonomy" id="29031"/>
    <lineage>
        <taxon>Eukaryota</taxon>
        <taxon>Metazoa</taxon>
        <taxon>Ecdysozoa</taxon>
        <taxon>Arthropoda</taxon>
        <taxon>Hexapoda</taxon>
        <taxon>Insecta</taxon>
        <taxon>Pterygota</taxon>
        <taxon>Neoptera</taxon>
        <taxon>Endopterygota</taxon>
        <taxon>Diptera</taxon>
        <taxon>Nematocera</taxon>
        <taxon>Psychodoidea</taxon>
        <taxon>Psychodidae</taxon>
        <taxon>Phlebotomus</taxon>
        <taxon>Phlebotomus</taxon>
    </lineage>
</organism>
<reference evidence="6" key="1">
    <citation type="submission" date="2022-08" db="UniProtKB">
        <authorList>
            <consortium name="EnsemblMetazoa"/>
        </authorList>
    </citation>
    <scope>IDENTIFICATION</scope>
    <source>
        <strain evidence="6">Israel</strain>
    </source>
</reference>
<dbReference type="SUPFAM" id="SSF54534">
    <property type="entry name" value="FKBP-like"/>
    <property type="match status" value="1"/>
</dbReference>
<keyword evidence="7" id="KW-1185">Reference proteome</keyword>
<dbReference type="GO" id="GO:0003755">
    <property type="term" value="F:peptidyl-prolyl cis-trans isomerase activity"/>
    <property type="evidence" value="ECO:0007669"/>
    <property type="project" value="InterPro"/>
</dbReference>
<dbReference type="PANTHER" id="PTHR11242">
    <property type="entry name" value="ARYL HYDROCARBON RECEPTOR INTERACTING PROTEIN RELATED"/>
    <property type="match status" value="1"/>
</dbReference>
<dbReference type="PANTHER" id="PTHR11242:SF0">
    <property type="entry name" value="TPR_REGION DOMAIN-CONTAINING PROTEIN"/>
    <property type="match status" value="1"/>
</dbReference>
<dbReference type="PROSITE" id="PS50005">
    <property type="entry name" value="TPR"/>
    <property type="match status" value="1"/>
</dbReference>
<dbReference type="Gene3D" id="3.10.50.40">
    <property type="match status" value="1"/>
</dbReference>
<evidence type="ECO:0000256" key="2">
    <source>
        <dbReference type="ARBA" id="ARBA00022490"/>
    </source>
</evidence>
<dbReference type="AlphaFoldDB" id="A0A1B0GPK5"/>
<dbReference type="InterPro" id="IPR013105">
    <property type="entry name" value="TPR_2"/>
</dbReference>
<evidence type="ECO:0000313" key="7">
    <source>
        <dbReference type="Proteomes" id="UP000092462"/>
    </source>
</evidence>